<keyword evidence="5" id="KW-1185">Reference proteome</keyword>
<dbReference type="HOGENOM" id="CLU_636239_0_0_1"/>
<feature type="region of interest" description="Disordered" evidence="1">
    <location>
        <begin position="408"/>
        <end position="431"/>
    </location>
</feature>
<gene>
    <name evidence="4" type="ORF">HYDPIDRAFT_30420</name>
</gene>
<evidence type="ECO:0000256" key="1">
    <source>
        <dbReference type="SAM" id="MobiDB-lite"/>
    </source>
</evidence>
<evidence type="ECO:0000256" key="2">
    <source>
        <dbReference type="SAM" id="Phobius"/>
    </source>
</evidence>
<dbReference type="Pfam" id="PF20151">
    <property type="entry name" value="DUF6533"/>
    <property type="match status" value="1"/>
</dbReference>
<protein>
    <recommendedName>
        <fullName evidence="3">DUF6533 domain-containing protein</fullName>
    </recommendedName>
</protein>
<evidence type="ECO:0000259" key="3">
    <source>
        <dbReference type="Pfam" id="PF20151"/>
    </source>
</evidence>
<dbReference type="Proteomes" id="UP000053820">
    <property type="component" value="Unassembled WGS sequence"/>
</dbReference>
<feature type="compositionally biased region" description="Acidic residues" evidence="1">
    <location>
        <begin position="412"/>
        <end position="431"/>
    </location>
</feature>
<evidence type="ECO:0000313" key="4">
    <source>
        <dbReference type="EMBL" id="KIJ62458.1"/>
    </source>
</evidence>
<feature type="transmembrane region" description="Helical" evidence="2">
    <location>
        <begin position="268"/>
        <end position="286"/>
    </location>
</feature>
<keyword evidence="2" id="KW-1133">Transmembrane helix</keyword>
<name>A0A0C9W6D0_9AGAM</name>
<reference evidence="4 5" key="1">
    <citation type="submission" date="2014-04" db="EMBL/GenBank/DDBJ databases">
        <title>Evolutionary Origins and Diversification of the Mycorrhizal Mutualists.</title>
        <authorList>
            <consortium name="DOE Joint Genome Institute"/>
            <consortium name="Mycorrhizal Genomics Consortium"/>
            <person name="Kohler A."/>
            <person name="Kuo A."/>
            <person name="Nagy L.G."/>
            <person name="Floudas D."/>
            <person name="Copeland A."/>
            <person name="Barry K.W."/>
            <person name="Cichocki N."/>
            <person name="Veneault-Fourrey C."/>
            <person name="LaButti K."/>
            <person name="Lindquist E.A."/>
            <person name="Lipzen A."/>
            <person name="Lundell T."/>
            <person name="Morin E."/>
            <person name="Murat C."/>
            <person name="Riley R."/>
            <person name="Ohm R."/>
            <person name="Sun H."/>
            <person name="Tunlid A."/>
            <person name="Henrissat B."/>
            <person name="Grigoriev I.V."/>
            <person name="Hibbett D.S."/>
            <person name="Martin F."/>
        </authorList>
    </citation>
    <scope>NUCLEOTIDE SEQUENCE [LARGE SCALE GENOMIC DNA]</scope>
    <source>
        <strain evidence="4 5">MD-312</strain>
    </source>
</reference>
<accession>A0A0C9W6D0</accession>
<proteinExistence type="predicted"/>
<evidence type="ECO:0000313" key="5">
    <source>
        <dbReference type="Proteomes" id="UP000053820"/>
    </source>
</evidence>
<organism evidence="4 5">
    <name type="scientific">Hydnomerulius pinastri MD-312</name>
    <dbReference type="NCBI Taxonomy" id="994086"/>
    <lineage>
        <taxon>Eukaryota</taxon>
        <taxon>Fungi</taxon>
        <taxon>Dikarya</taxon>
        <taxon>Basidiomycota</taxon>
        <taxon>Agaricomycotina</taxon>
        <taxon>Agaricomycetes</taxon>
        <taxon>Agaricomycetidae</taxon>
        <taxon>Boletales</taxon>
        <taxon>Boletales incertae sedis</taxon>
        <taxon>Leucogyrophana</taxon>
    </lineage>
</organism>
<feature type="transmembrane region" description="Helical" evidence="2">
    <location>
        <begin position="206"/>
        <end position="228"/>
    </location>
</feature>
<keyword evidence="2" id="KW-0472">Membrane</keyword>
<keyword evidence="2" id="KW-0812">Transmembrane</keyword>
<dbReference type="EMBL" id="KN839855">
    <property type="protein sequence ID" value="KIJ62458.1"/>
    <property type="molecule type" value="Genomic_DNA"/>
</dbReference>
<dbReference type="InterPro" id="IPR045340">
    <property type="entry name" value="DUF6533"/>
</dbReference>
<dbReference type="AlphaFoldDB" id="A0A0C9W6D0"/>
<sequence>MKKVGLIFVTVSDLSRRFTLLVVQGQYVDGSASLDLFKASPSTRMDDVRASLDQEVLEALQVNRLLSYSAVVGAVILVYDLLLAVDLELKIIWTTRWSSLKFLYLLARYGPFLDTAVVLSRTMITGMSPSTWMYAVGVGTSEGAIRSNIMSVQNIDASTSSHSDVAIFVLSFIPSYWATFRYSRGVLFALSPVPDMMICMVMRSSSLLIICWSILVARELALLALLLIKLYRIHKRSRTTSYRKLILHNGTPAPTSTNIWIYGHPAGTLYFISLLILSTINLIFVASQPLSMNFLFAPPLRVVHSVIVARMMLHVPNFCDPAAVAEGGATSRDLASIHSLVFSPTDQVMPQGSWRTGDQGLPRDVDEVALDVSSWWMELRERQNPAPENSGPLRVHGSGFKSHRAFHREDAIVEMDDDETVDEHEDDETFK</sequence>
<dbReference type="OrthoDB" id="2644814at2759"/>
<feature type="domain" description="DUF6533" evidence="3">
    <location>
        <begin position="68"/>
        <end position="113"/>
    </location>
</feature>